<evidence type="ECO:0000313" key="1">
    <source>
        <dbReference type="EMBL" id="NMH88541.1"/>
    </source>
</evidence>
<accession>A0ABX1RY91</accession>
<keyword evidence="2" id="KW-1185">Reference proteome</keyword>
<reference evidence="1 2" key="1">
    <citation type="submission" date="2020-04" db="EMBL/GenBank/DDBJ databases">
        <title>A Flavivirga sp. nov.</title>
        <authorList>
            <person name="Sun X."/>
        </authorList>
    </citation>
    <scope>NUCLEOTIDE SEQUENCE [LARGE SCALE GENOMIC DNA]</scope>
    <source>
        <strain evidence="1 2">Y03</strain>
    </source>
</reference>
<dbReference type="SUPFAM" id="SSF49464">
    <property type="entry name" value="Carboxypeptidase regulatory domain-like"/>
    <property type="match status" value="1"/>
</dbReference>
<gene>
    <name evidence="1" type="ORF">HHX25_13595</name>
</gene>
<dbReference type="EMBL" id="JABBHF010000007">
    <property type="protein sequence ID" value="NMH88541.1"/>
    <property type="molecule type" value="Genomic_DNA"/>
</dbReference>
<evidence type="ECO:0000313" key="2">
    <source>
        <dbReference type="Proteomes" id="UP000746690"/>
    </source>
</evidence>
<comment type="caution">
    <text evidence="1">The sequence shown here is derived from an EMBL/GenBank/DDBJ whole genome shotgun (WGS) entry which is preliminary data.</text>
</comment>
<proteinExistence type="predicted"/>
<dbReference type="Proteomes" id="UP000746690">
    <property type="component" value="Unassembled WGS sequence"/>
</dbReference>
<sequence length="270" mass="30411">MKRVLTAFVFLFLSLCVDGQSISRVKVKGIILSSSNDVEAVTIFNTSSNKGAITNEKGEFVIKVTLRDVIEISALQFQTVSVTIDEDVVKTKQLKIQLVEQVNQLDAVTLSSGLTGNILTDVANVKTVDPIRIDMGNMDAVFEYNDVKAFDNDVVENHLKSVINPEARNYLPDAVKIIELLFKRDLSIKIDRPKGQVKDRAEVKKLLDVYSRKYISKTFSIPLAHVVTFVAFAEERGIAPELFKRENEMRLIEFLIKQSESFLKLQDVKN</sequence>
<organism evidence="1 2">
    <name type="scientific">Flavivirga algicola</name>
    <dbReference type="NCBI Taxonomy" id="2729136"/>
    <lineage>
        <taxon>Bacteria</taxon>
        <taxon>Pseudomonadati</taxon>
        <taxon>Bacteroidota</taxon>
        <taxon>Flavobacteriia</taxon>
        <taxon>Flavobacteriales</taxon>
        <taxon>Flavobacteriaceae</taxon>
        <taxon>Flavivirga</taxon>
    </lineage>
</organism>
<dbReference type="RefSeq" id="WP_169674527.1">
    <property type="nucleotide sequence ID" value="NZ_JABBHF010000007.1"/>
</dbReference>
<dbReference type="Pfam" id="PF13715">
    <property type="entry name" value="CarbopepD_reg_2"/>
    <property type="match status" value="1"/>
</dbReference>
<evidence type="ECO:0008006" key="3">
    <source>
        <dbReference type="Google" id="ProtNLM"/>
    </source>
</evidence>
<protein>
    <recommendedName>
        <fullName evidence="3">Carboxypeptidase-like regulatory domain-containing protein</fullName>
    </recommendedName>
</protein>
<name>A0ABX1RY91_9FLAO</name>
<dbReference type="InterPro" id="IPR008969">
    <property type="entry name" value="CarboxyPept-like_regulatory"/>
</dbReference>